<evidence type="ECO:0000313" key="2">
    <source>
        <dbReference type="Proteomes" id="UP000244906"/>
    </source>
</evidence>
<organism evidence="1 2">
    <name type="scientific">Pelagibaculum spongiae</name>
    <dbReference type="NCBI Taxonomy" id="2080658"/>
    <lineage>
        <taxon>Bacteria</taxon>
        <taxon>Pseudomonadati</taxon>
        <taxon>Pseudomonadota</taxon>
        <taxon>Gammaproteobacteria</taxon>
        <taxon>Oceanospirillales</taxon>
        <taxon>Pelagibaculum</taxon>
    </lineage>
</organism>
<gene>
    <name evidence="1" type="ORF">DC094_00670</name>
</gene>
<name>A0A2V1GYS5_9GAMM</name>
<protein>
    <submittedName>
        <fullName evidence="1">Uncharacterized protein</fullName>
    </submittedName>
</protein>
<dbReference type="OrthoDB" id="9799173at2"/>
<comment type="caution">
    <text evidence="1">The sequence shown here is derived from an EMBL/GenBank/DDBJ whole genome shotgun (WGS) entry which is preliminary data.</text>
</comment>
<proteinExistence type="predicted"/>
<reference evidence="1 2" key="1">
    <citation type="submission" date="2018-04" db="EMBL/GenBank/DDBJ databases">
        <title>Thalassorhabdus spongiae gen. nov., sp. nov., isolated from a marine sponge in South-West Iceland.</title>
        <authorList>
            <person name="Knobloch S."/>
            <person name="Daussin A."/>
            <person name="Johannsson R."/>
            <person name="Marteinsson V.T."/>
        </authorList>
    </citation>
    <scope>NUCLEOTIDE SEQUENCE [LARGE SCALE GENOMIC DNA]</scope>
    <source>
        <strain evidence="1 2">Hp12</strain>
    </source>
</reference>
<dbReference type="RefSeq" id="WP_116685178.1">
    <property type="nucleotide sequence ID" value="NZ_CAWNYD010000001.1"/>
</dbReference>
<accession>A0A2V1GYS5</accession>
<keyword evidence="2" id="KW-1185">Reference proteome</keyword>
<dbReference type="Proteomes" id="UP000244906">
    <property type="component" value="Unassembled WGS sequence"/>
</dbReference>
<evidence type="ECO:0000313" key="1">
    <source>
        <dbReference type="EMBL" id="PVZ71589.1"/>
    </source>
</evidence>
<dbReference type="AlphaFoldDB" id="A0A2V1GYS5"/>
<dbReference type="EMBL" id="QDDL01000001">
    <property type="protein sequence ID" value="PVZ71589.1"/>
    <property type="molecule type" value="Genomic_DNA"/>
</dbReference>
<sequence length="212" mass="24372">MDWHTTNLDKYRAEPQHLLPHYGMVATSALANALIERSEKEGIAINAIKLNLLMILTHGWHMAVHDIPLIREPVYAAKELPLINTIYWYITLKDLPADLRFNRMLLQSPLQDKSEPTGQTLPENEAFSAMNALIDTVWQTYGEDDEYQLLNMLNDKAAPCYLWKTYLNFQTQYHDPTNAPVIPNQLLRDWCLSLSKPEQPSASILKLKAKEN</sequence>